<dbReference type="EMBL" id="OX597818">
    <property type="protein sequence ID" value="CAI9722545.1"/>
    <property type="molecule type" value="Genomic_DNA"/>
</dbReference>
<organism evidence="1 2">
    <name type="scientific">Octopus vulgaris</name>
    <name type="common">Common octopus</name>
    <dbReference type="NCBI Taxonomy" id="6645"/>
    <lineage>
        <taxon>Eukaryota</taxon>
        <taxon>Metazoa</taxon>
        <taxon>Spiralia</taxon>
        <taxon>Lophotrochozoa</taxon>
        <taxon>Mollusca</taxon>
        <taxon>Cephalopoda</taxon>
        <taxon>Coleoidea</taxon>
        <taxon>Octopodiformes</taxon>
        <taxon>Octopoda</taxon>
        <taxon>Incirrata</taxon>
        <taxon>Octopodidae</taxon>
        <taxon>Octopus</taxon>
    </lineage>
</organism>
<dbReference type="AlphaFoldDB" id="A0AA36AUH6"/>
<sequence>MAWCRILDKHHIFKPKLLLHPSNRKLFRMSRYFFVPIFKPDSIKCKSMTLPSLATAPNTITVVGFLVSNTGGMSEGLYTITLEFLQFTSASTNTRIFPAPRCLMNNRSFGHLLALIVLALAVRK</sequence>
<reference evidence="1" key="1">
    <citation type="submission" date="2023-08" db="EMBL/GenBank/DDBJ databases">
        <authorList>
            <person name="Alioto T."/>
            <person name="Alioto T."/>
            <person name="Gomez Garrido J."/>
        </authorList>
    </citation>
    <scope>NUCLEOTIDE SEQUENCE</scope>
</reference>
<keyword evidence="2" id="KW-1185">Reference proteome</keyword>
<accession>A0AA36AUH6</accession>
<proteinExistence type="predicted"/>
<dbReference type="Proteomes" id="UP001162480">
    <property type="component" value="Chromosome 5"/>
</dbReference>
<evidence type="ECO:0000313" key="1">
    <source>
        <dbReference type="EMBL" id="CAI9722545.1"/>
    </source>
</evidence>
<gene>
    <name evidence="1" type="ORF">OCTVUL_1B003702</name>
</gene>
<name>A0AA36AUH6_OCTVU</name>
<evidence type="ECO:0000313" key="2">
    <source>
        <dbReference type="Proteomes" id="UP001162480"/>
    </source>
</evidence>
<protein>
    <submittedName>
        <fullName evidence="1">Uncharacterized protein</fullName>
    </submittedName>
</protein>